<sequence>MLLPLDPTFLDLFAMLPTVDQIVDGVSWMSMIGQETGSQAVDPTGQTGPASPLQLFFSSPLPLIAGLGMIWYLTWFLPEKRKRQDEANLLSSLMKNDRVITIGGLHGTVVSAPSDSDVVTLKIDEAGTTRIKVNRSAISAISVHAKGKSLDKDGRPSKTPGGESPSKNASDEDSSD</sequence>
<feature type="region of interest" description="Disordered" evidence="11">
    <location>
        <begin position="144"/>
        <end position="176"/>
    </location>
</feature>
<keyword evidence="5" id="KW-1003">Cell membrane</keyword>
<evidence type="ECO:0000256" key="8">
    <source>
        <dbReference type="ARBA" id="ARBA00022989"/>
    </source>
</evidence>
<keyword evidence="7" id="KW-0653">Protein transport</keyword>
<dbReference type="PANTHER" id="PTHR33909">
    <property type="entry name" value="SEC TRANSLOCON ACCESSORY COMPLEX SUBUNIT YAJC"/>
    <property type="match status" value="1"/>
</dbReference>
<keyword evidence="9" id="KW-0811">Translocation</keyword>
<keyword evidence="10 12" id="KW-0472">Membrane</keyword>
<dbReference type="GO" id="GO:0005886">
    <property type="term" value="C:plasma membrane"/>
    <property type="evidence" value="ECO:0007669"/>
    <property type="project" value="UniProtKB-SubCell"/>
</dbReference>
<evidence type="ECO:0000256" key="10">
    <source>
        <dbReference type="ARBA" id="ARBA00023136"/>
    </source>
</evidence>
<evidence type="ECO:0000256" key="4">
    <source>
        <dbReference type="ARBA" id="ARBA00022448"/>
    </source>
</evidence>
<feature type="transmembrane region" description="Helical" evidence="12">
    <location>
        <begin position="55"/>
        <end position="77"/>
    </location>
</feature>
<reference evidence="13 14" key="1">
    <citation type="submission" date="2020-08" db="EMBL/GenBank/DDBJ databases">
        <title>Genomic Encyclopedia of Type Strains, Phase III (KMG-III): the genomes of soil and plant-associated and newly described type strains.</title>
        <authorList>
            <person name="Whitman W."/>
        </authorList>
    </citation>
    <scope>NUCLEOTIDE SEQUENCE [LARGE SCALE GENOMIC DNA]</scope>
    <source>
        <strain evidence="13 14">CECT 8075</strain>
    </source>
</reference>
<comment type="caution">
    <text evidence="13">The sequence shown here is derived from an EMBL/GenBank/DDBJ whole genome shotgun (WGS) entry which is preliminary data.</text>
</comment>
<protein>
    <recommendedName>
        <fullName evidence="3">Sec translocon accessory complex subunit YajC</fullName>
    </recommendedName>
</protein>
<evidence type="ECO:0000256" key="6">
    <source>
        <dbReference type="ARBA" id="ARBA00022692"/>
    </source>
</evidence>
<dbReference type="EMBL" id="JACHXU010000018">
    <property type="protein sequence ID" value="MBB3208765.1"/>
    <property type="molecule type" value="Genomic_DNA"/>
</dbReference>
<evidence type="ECO:0000256" key="2">
    <source>
        <dbReference type="ARBA" id="ARBA00006742"/>
    </source>
</evidence>
<organism evidence="13 14">
    <name type="scientific">Aporhodopirellula rubra</name>
    <dbReference type="NCBI Taxonomy" id="980271"/>
    <lineage>
        <taxon>Bacteria</taxon>
        <taxon>Pseudomonadati</taxon>
        <taxon>Planctomycetota</taxon>
        <taxon>Planctomycetia</taxon>
        <taxon>Pirellulales</taxon>
        <taxon>Pirellulaceae</taxon>
        <taxon>Aporhodopirellula</taxon>
    </lineage>
</organism>
<keyword evidence="6 12" id="KW-0812">Transmembrane</keyword>
<accession>A0A7W5H875</accession>
<proteinExistence type="inferred from homology"/>
<gene>
    <name evidence="13" type="ORF">FHS27_004598</name>
</gene>
<name>A0A7W5H875_9BACT</name>
<dbReference type="Proteomes" id="UP000536179">
    <property type="component" value="Unassembled WGS sequence"/>
</dbReference>
<dbReference type="NCBIfam" id="TIGR00739">
    <property type="entry name" value="yajC"/>
    <property type="match status" value="1"/>
</dbReference>
<evidence type="ECO:0000313" key="14">
    <source>
        <dbReference type="Proteomes" id="UP000536179"/>
    </source>
</evidence>
<keyword evidence="14" id="KW-1185">Reference proteome</keyword>
<evidence type="ECO:0000256" key="7">
    <source>
        <dbReference type="ARBA" id="ARBA00022927"/>
    </source>
</evidence>
<evidence type="ECO:0000256" key="1">
    <source>
        <dbReference type="ARBA" id="ARBA00004162"/>
    </source>
</evidence>
<comment type="similarity">
    <text evidence="2">Belongs to the YajC family.</text>
</comment>
<dbReference type="SMART" id="SM01323">
    <property type="entry name" value="YajC"/>
    <property type="match status" value="1"/>
</dbReference>
<evidence type="ECO:0000256" key="12">
    <source>
        <dbReference type="SAM" id="Phobius"/>
    </source>
</evidence>
<dbReference type="Pfam" id="PF02699">
    <property type="entry name" value="YajC"/>
    <property type="match status" value="1"/>
</dbReference>
<keyword evidence="8 12" id="KW-1133">Transmembrane helix</keyword>
<evidence type="ECO:0000256" key="5">
    <source>
        <dbReference type="ARBA" id="ARBA00022475"/>
    </source>
</evidence>
<evidence type="ECO:0000313" key="13">
    <source>
        <dbReference type="EMBL" id="MBB3208765.1"/>
    </source>
</evidence>
<dbReference type="RefSeq" id="WP_221225287.1">
    <property type="nucleotide sequence ID" value="NZ_JACHXU010000018.1"/>
</dbReference>
<dbReference type="InterPro" id="IPR003849">
    <property type="entry name" value="Preprotein_translocase_YajC"/>
</dbReference>
<comment type="subcellular location">
    <subcellularLocation>
        <location evidence="1">Cell membrane</location>
        <topology evidence="1">Single-pass membrane protein</topology>
    </subcellularLocation>
</comment>
<evidence type="ECO:0000256" key="3">
    <source>
        <dbReference type="ARBA" id="ARBA00014962"/>
    </source>
</evidence>
<evidence type="ECO:0000256" key="11">
    <source>
        <dbReference type="SAM" id="MobiDB-lite"/>
    </source>
</evidence>
<keyword evidence="4" id="KW-0813">Transport</keyword>
<dbReference type="AlphaFoldDB" id="A0A7W5H875"/>
<dbReference type="PANTHER" id="PTHR33909:SF1">
    <property type="entry name" value="SEC TRANSLOCON ACCESSORY COMPLEX SUBUNIT YAJC"/>
    <property type="match status" value="1"/>
</dbReference>
<evidence type="ECO:0000256" key="9">
    <source>
        <dbReference type="ARBA" id="ARBA00023010"/>
    </source>
</evidence>
<dbReference type="GO" id="GO:0015031">
    <property type="term" value="P:protein transport"/>
    <property type="evidence" value="ECO:0007669"/>
    <property type="project" value="UniProtKB-KW"/>
</dbReference>